<accession>A0A9P4MMW3</accession>
<organism evidence="1 2">
    <name type="scientific">Delitschia confertaspora ATCC 74209</name>
    <dbReference type="NCBI Taxonomy" id="1513339"/>
    <lineage>
        <taxon>Eukaryota</taxon>
        <taxon>Fungi</taxon>
        <taxon>Dikarya</taxon>
        <taxon>Ascomycota</taxon>
        <taxon>Pezizomycotina</taxon>
        <taxon>Dothideomycetes</taxon>
        <taxon>Pleosporomycetidae</taxon>
        <taxon>Pleosporales</taxon>
        <taxon>Delitschiaceae</taxon>
        <taxon>Delitschia</taxon>
    </lineage>
</organism>
<dbReference type="InterPro" id="IPR029021">
    <property type="entry name" value="Prot-tyrosine_phosphatase-like"/>
</dbReference>
<dbReference type="InterPro" id="IPR026893">
    <property type="entry name" value="Tyr/Ser_Pase_IphP-type"/>
</dbReference>
<dbReference type="GO" id="GO:0004721">
    <property type="term" value="F:phosphoprotein phosphatase activity"/>
    <property type="evidence" value="ECO:0007669"/>
    <property type="project" value="InterPro"/>
</dbReference>
<proteinExistence type="predicted"/>
<dbReference type="Proteomes" id="UP000799536">
    <property type="component" value="Unassembled WGS sequence"/>
</dbReference>
<feature type="non-terminal residue" evidence="1">
    <location>
        <position position="1"/>
    </location>
</feature>
<keyword evidence="2" id="KW-1185">Reference proteome</keyword>
<dbReference type="Pfam" id="PF13350">
    <property type="entry name" value="Y_phosphatase3"/>
    <property type="match status" value="1"/>
</dbReference>
<name>A0A9P4MMW3_9PLEO</name>
<reference evidence="1" key="1">
    <citation type="journal article" date="2020" name="Stud. Mycol.">
        <title>101 Dothideomycetes genomes: a test case for predicting lifestyles and emergence of pathogens.</title>
        <authorList>
            <person name="Haridas S."/>
            <person name="Albert R."/>
            <person name="Binder M."/>
            <person name="Bloem J."/>
            <person name="Labutti K."/>
            <person name="Salamov A."/>
            <person name="Andreopoulos B."/>
            <person name="Baker S."/>
            <person name="Barry K."/>
            <person name="Bills G."/>
            <person name="Bluhm B."/>
            <person name="Cannon C."/>
            <person name="Castanera R."/>
            <person name="Culley D."/>
            <person name="Daum C."/>
            <person name="Ezra D."/>
            <person name="Gonzalez J."/>
            <person name="Henrissat B."/>
            <person name="Kuo A."/>
            <person name="Liang C."/>
            <person name="Lipzen A."/>
            <person name="Lutzoni F."/>
            <person name="Magnuson J."/>
            <person name="Mondo S."/>
            <person name="Nolan M."/>
            <person name="Ohm R."/>
            <person name="Pangilinan J."/>
            <person name="Park H.-J."/>
            <person name="Ramirez L."/>
            <person name="Alfaro M."/>
            <person name="Sun H."/>
            <person name="Tritt A."/>
            <person name="Yoshinaga Y."/>
            <person name="Zwiers L.-H."/>
            <person name="Turgeon B."/>
            <person name="Goodwin S."/>
            <person name="Spatafora J."/>
            <person name="Crous P."/>
            <person name="Grigoriev I."/>
        </authorList>
    </citation>
    <scope>NUCLEOTIDE SEQUENCE</scope>
    <source>
        <strain evidence="1">ATCC 74209</strain>
    </source>
</reference>
<dbReference type="AlphaFoldDB" id="A0A9P4MMW3"/>
<evidence type="ECO:0008006" key="3">
    <source>
        <dbReference type="Google" id="ProtNLM"/>
    </source>
</evidence>
<sequence>AGKDRTGALATVVLGLAGWLKRIVGDEYSLLRLGVKLHRNVLLGMLKAWSSNWDLGALGMRKSSLVKKEFMLEFMEAAEKEYGNVGSFVRGSRWRKWGGLGMC</sequence>
<comment type="caution">
    <text evidence="1">The sequence shown here is derived from an EMBL/GenBank/DDBJ whole genome shotgun (WGS) entry which is preliminary data.</text>
</comment>
<dbReference type="EMBL" id="ML994122">
    <property type="protein sequence ID" value="KAF2198729.1"/>
    <property type="molecule type" value="Genomic_DNA"/>
</dbReference>
<gene>
    <name evidence="1" type="ORF">GQ43DRAFT_377932</name>
</gene>
<protein>
    <recommendedName>
        <fullName evidence="3">Tyrosine specific protein phosphatases domain-containing protein</fullName>
    </recommendedName>
</protein>
<dbReference type="Gene3D" id="3.90.190.10">
    <property type="entry name" value="Protein tyrosine phosphatase superfamily"/>
    <property type="match status" value="1"/>
</dbReference>
<dbReference type="OrthoDB" id="449382at2759"/>
<evidence type="ECO:0000313" key="1">
    <source>
        <dbReference type="EMBL" id="KAF2198729.1"/>
    </source>
</evidence>
<dbReference type="SUPFAM" id="SSF52799">
    <property type="entry name" value="(Phosphotyrosine protein) phosphatases II"/>
    <property type="match status" value="1"/>
</dbReference>
<evidence type="ECO:0000313" key="2">
    <source>
        <dbReference type="Proteomes" id="UP000799536"/>
    </source>
</evidence>